<evidence type="ECO:0000256" key="1">
    <source>
        <dbReference type="ARBA" id="ARBA00008140"/>
    </source>
</evidence>
<gene>
    <name evidence="8" type="primary">SYNJ2BP</name>
</gene>
<evidence type="ECO:0000256" key="3">
    <source>
        <dbReference type="ARBA" id="ARBA00022670"/>
    </source>
</evidence>
<dbReference type="PANTHER" id="PTHR12378">
    <property type="entry name" value="DESUMOYLATING ISOPEPTIDASE"/>
    <property type="match status" value="1"/>
</dbReference>
<dbReference type="Ensembl" id="ENSSCAT00000020674.1">
    <property type="protein sequence ID" value="ENSSCAP00000018492.1"/>
    <property type="gene ID" value="ENSSCAG00000013386.1"/>
</dbReference>
<keyword evidence="3" id="KW-0645">Protease</keyword>
<dbReference type="GeneTree" id="ENSGT00940000164487"/>
<sequence length="277" mass="30861">VQSILSCFNPPCVESAGTWGNYFYHSYRTTWSRHRTGGSLVIASDINNVFFLVVAATEWPCGSWRRWRIRWASSGSHPCARPGACCDSSLDLAEYWINEYTSTLGIGVFHSGIEIYGREFAYGGHPYPFSGIFEITPGSAVELGETFKFKESIALGTTDFTEEDVDKIMEELGKEYKGNAYHLMHKNCNHFSSALAEILCGKEIPRWVNRLAYFSSCIPFLQSCLPKEWLTPAALQSHISLGLHKEEQGDTTDEESPSTSAAPSASGTSRTCRHTRV</sequence>
<evidence type="ECO:0000256" key="5">
    <source>
        <dbReference type="ARBA" id="ARBA00047409"/>
    </source>
</evidence>
<evidence type="ECO:0000256" key="4">
    <source>
        <dbReference type="ARBA" id="ARBA00022801"/>
    </source>
</evidence>
<dbReference type="GO" id="GO:0101005">
    <property type="term" value="F:deubiquitinase activity"/>
    <property type="evidence" value="ECO:0007669"/>
    <property type="project" value="TreeGrafter"/>
</dbReference>
<evidence type="ECO:0000313" key="9">
    <source>
        <dbReference type="Proteomes" id="UP000694409"/>
    </source>
</evidence>
<reference evidence="8" key="1">
    <citation type="submission" date="2025-08" db="UniProtKB">
        <authorList>
            <consortium name="Ensembl"/>
        </authorList>
    </citation>
    <scope>IDENTIFICATION</scope>
</reference>
<dbReference type="SMART" id="SM01179">
    <property type="entry name" value="DUF862"/>
    <property type="match status" value="1"/>
</dbReference>
<dbReference type="InterPro" id="IPR042266">
    <property type="entry name" value="PPPDE_sf"/>
</dbReference>
<dbReference type="GO" id="GO:0008474">
    <property type="term" value="F:palmitoyl-(protein) hydrolase activity"/>
    <property type="evidence" value="ECO:0007669"/>
    <property type="project" value="UniProtKB-EC"/>
</dbReference>
<dbReference type="AlphaFoldDB" id="A0A8C9NJL8"/>
<dbReference type="Gene3D" id="3.90.1720.30">
    <property type="entry name" value="PPPDE domains"/>
    <property type="match status" value="1"/>
</dbReference>
<dbReference type="GO" id="GO:0006508">
    <property type="term" value="P:proteolysis"/>
    <property type="evidence" value="ECO:0007669"/>
    <property type="project" value="UniProtKB-KW"/>
</dbReference>
<accession>A0A8C9NJL8</accession>
<evidence type="ECO:0000256" key="2">
    <source>
        <dbReference type="ARBA" id="ARBA00012423"/>
    </source>
</evidence>
<keyword evidence="9" id="KW-1185">Reference proteome</keyword>
<keyword evidence="4" id="KW-0378">Hydrolase</keyword>
<comment type="catalytic activity">
    <reaction evidence="5">
        <text>S-hexadecanoyl-L-cysteinyl-[protein] + H2O = L-cysteinyl-[protein] + hexadecanoate + H(+)</text>
        <dbReference type="Rhea" id="RHEA:19233"/>
        <dbReference type="Rhea" id="RHEA-COMP:10131"/>
        <dbReference type="Rhea" id="RHEA-COMP:11032"/>
        <dbReference type="ChEBI" id="CHEBI:7896"/>
        <dbReference type="ChEBI" id="CHEBI:15377"/>
        <dbReference type="ChEBI" id="CHEBI:15378"/>
        <dbReference type="ChEBI" id="CHEBI:29950"/>
        <dbReference type="ChEBI" id="CHEBI:74151"/>
        <dbReference type="EC" id="3.1.2.22"/>
    </reaction>
    <physiologicalReaction direction="left-to-right" evidence="5">
        <dbReference type="Rhea" id="RHEA:19234"/>
    </physiologicalReaction>
</comment>
<feature type="domain" description="PPPDE" evidence="7">
    <location>
        <begin position="88"/>
        <end position="229"/>
    </location>
</feature>
<dbReference type="Pfam" id="PF05903">
    <property type="entry name" value="Peptidase_C97"/>
    <property type="match status" value="1"/>
</dbReference>
<feature type="region of interest" description="Disordered" evidence="6">
    <location>
        <begin position="245"/>
        <end position="277"/>
    </location>
</feature>
<comment type="similarity">
    <text evidence="1">Belongs to the DeSI family.</text>
</comment>
<feature type="compositionally biased region" description="Low complexity" evidence="6">
    <location>
        <begin position="257"/>
        <end position="269"/>
    </location>
</feature>
<dbReference type="InterPro" id="IPR008580">
    <property type="entry name" value="PPPDE_dom"/>
</dbReference>
<evidence type="ECO:0000259" key="7">
    <source>
        <dbReference type="PROSITE" id="PS51858"/>
    </source>
</evidence>
<dbReference type="EC" id="3.1.2.22" evidence="2"/>
<evidence type="ECO:0000313" key="8">
    <source>
        <dbReference type="Ensembl" id="ENSSCAP00000018492.1"/>
    </source>
</evidence>
<evidence type="ECO:0000256" key="6">
    <source>
        <dbReference type="SAM" id="MobiDB-lite"/>
    </source>
</evidence>
<dbReference type="PROSITE" id="PS51858">
    <property type="entry name" value="PPPDE"/>
    <property type="match status" value="1"/>
</dbReference>
<dbReference type="Proteomes" id="UP000694409">
    <property type="component" value="Unassembled WGS sequence"/>
</dbReference>
<organism evidence="8 9">
    <name type="scientific">Serinus canaria</name>
    <name type="common">Island canary</name>
    <name type="synonym">Fringilla canaria</name>
    <dbReference type="NCBI Taxonomy" id="9135"/>
    <lineage>
        <taxon>Eukaryota</taxon>
        <taxon>Metazoa</taxon>
        <taxon>Chordata</taxon>
        <taxon>Craniata</taxon>
        <taxon>Vertebrata</taxon>
        <taxon>Euteleostomi</taxon>
        <taxon>Archelosauria</taxon>
        <taxon>Archosauria</taxon>
        <taxon>Dinosauria</taxon>
        <taxon>Saurischia</taxon>
        <taxon>Theropoda</taxon>
        <taxon>Coelurosauria</taxon>
        <taxon>Aves</taxon>
        <taxon>Neognathae</taxon>
        <taxon>Neoaves</taxon>
        <taxon>Telluraves</taxon>
        <taxon>Australaves</taxon>
        <taxon>Passeriformes</taxon>
        <taxon>Passeroidea</taxon>
        <taxon>Fringillidae</taxon>
        <taxon>Carduelinae</taxon>
        <taxon>Serinus</taxon>
    </lineage>
</organism>
<reference evidence="8" key="2">
    <citation type="submission" date="2025-09" db="UniProtKB">
        <authorList>
            <consortium name="Ensembl"/>
        </authorList>
    </citation>
    <scope>IDENTIFICATION</scope>
</reference>
<dbReference type="GO" id="GO:0016579">
    <property type="term" value="P:protein deubiquitination"/>
    <property type="evidence" value="ECO:0007669"/>
    <property type="project" value="TreeGrafter"/>
</dbReference>
<protein>
    <recommendedName>
        <fullName evidence="2">palmitoyl-protein hydrolase</fullName>
        <ecNumber evidence="2">3.1.2.22</ecNumber>
    </recommendedName>
</protein>
<proteinExistence type="inferred from homology"/>
<dbReference type="PANTHER" id="PTHR12378:SF41">
    <property type="entry name" value="DESUMOYLATING ISOPEPTIDASE 2-LIKE ISOFORM X1"/>
    <property type="match status" value="1"/>
</dbReference>
<name>A0A8C9NJL8_SERCA</name>